<dbReference type="RefSeq" id="WP_387343697.1">
    <property type="nucleotide sequence ID" value="NZ_JBIAXI010000013.1"/>
</dbReference>
<proteinExistence type="predicted"/>
<name>A0ABW6V821_MICFU</name>
<evidence type="ECO:0000313" key="1">
    <source>
        <dbReference type="EMBL" id="MFF4775474.1"/>
    </source>
</evidence>
<evidence type="ECO:0000313" key="2">
    <source>
        <dbReference type="Proteomes" id="UP001602119"/>
    </source>
</evidence>
<keyword evidence="2" id="KW-1185">Reference proteome</keyword>
<accession>A0ABW6V821</accession>
<reference evidence="1 2" key="1">
    <citation type="submission" date="2024-10" db="EMBL/GenBank/DDBJ databases">
        <title>The Natural Products Discovery Center: Release of the First 8490 Sequenced Strains for Exploring Actinobacteria Biosynthetic Diversity.</title>
        <authorList>
            <person name="Kalkreuter E."/>
            <person name="Kautsar S.A."/>
            <person name="Yang D."/>
            <person name="Bader C.D."/>
            <person name="Teijaro C.N."/>
            <person name="Fluegel L."/>
            <person name="Davis C.M."/>
            <person name="Simpson J.R."/>
            <person name="Lauterbach L."/>
            <person name="Steele A.D."/>
            <person name="Gui C."/>
            <person name="Meng S."/>
            <person name="Li G."/>
            <person name="Viehrig K."/>
            <person name="Ye F."/>
            <person name="Su P."/>
            <person name="Kiefer A.F."/>
            <person name="Nichols A."/>
            <person name="Cepeda A.J."/>
            <person name="Yan W."/>
            <person name="Fan B."/>
            <person name="Jiang Y."/>
            <person name="Adhikari A."/>
            <person name="Zheng C.-J."/>
            <person name="Schuster L."/>
            <person name="Cowan T.M."/>
            <person name="Smanski M.J."/>
            <person name="Chevrette M.G."/>
            <person name="De Carvalho L.P.S."/>
            <person name="Shen B."/>
        </authorList>
    </citation>
    <scope>NUCLEOTIDE SEQUENCE [LARGE SCALE GENOMIC DNA]</scope>
    <source>
        <strain evidence="1 2">NPDC001281</strain>
    </source>
</reference>
<organism evidence="1 2">
    <name type="scientific">Microtetraspora fusca</name>
    <dbReference type="NCBI Taxonomy" id="1997"/>
    <lineage>
        <taxon>Bacteria</taxon>
        <taxon>Bacillati</taxon>
        <taxon>Actinomycetota</taxon>
        <taxon>Actinomycetes</taxon>
        <taxon>Streptosporangiales</taxon>
        <taxon>Streptosporangiaceae</taxon>
        <taxon>Microtetraspora</taxon>
    </lineage>
</organism>
<comment type="caution">
    <text evidence="1">The sequence shown here is derived from an EMBL/GenBank/DDBJ whole genome shotgun (WGS) entry which is preliminary data.</text>
</comment>
<protein>
    <recommendedName>
        <fullName evidence="3">Sigma-70 family RNA polymerase sigma factor</fullName>
    </recommendedName>
</protein>
<sequence>MPRISYDRPEAHPTTARTITWDPSLLDTVERTLRQLCEGPAPLAIDGKAIGNGLPARLIPLTELRAILLHPSADRTTRDAAWRELITQARTYGDAWTIGCVGVALPGLRRVISTLSRATSATDRADITADVVIGFVHALDNIDLDRPRIMLRLCRTARKAGQRARRADVVPVSPDTILWPMSAPPGGHPDLLLADAVEQGIITTFEAQLIGTTRLEDVNLTDVADTLGLGYDALRKRRSRAEARLRDAILDGRVSTKIHDSMSDPAF</sequence>
<evidence type="ECO:0008006" key="3">
    <source>
        <dbReference type="Google" id="ProtNLM"/>
    </source>
</evidence>
<dbReference type="EMBL" id="JBIAXI010000013">
    <property type="protein sequence ID" value="MFF4775474.1"/>
    <property type="molecule type" value="Genomic_DNA"/>
</dbReference>
<gene>
    <name evidence="1" type="ORF">ACFY05_21710</name>
</gene>
<dbReference type="Proteomes" id="UP001602119">
    <property type="component" value="Unassembled WGS sequence"/>
</dbReference>